<comment type="caution">
    <text evidence="1">The sequence shown here is derived from an EMBL/GenBank/DDBJ whole genome shotgun (WGS) entry which is preliminary data.</text>
</comment>
<keyword evidence="2" id="KW-1185">Reference proteome</keyword>
<protein>
    <submittedName>
        <fullName evidence="1">Uncharacterized protein</fullName>
    </submittedName>
</protein>
<dbReference type="EMBL" id="JBHUFB010000013">
    <property type="protein sequence ID" value="MFD1813987.1"/>
    <property type="molecule type" value="Genomic_DNA"/>
</dbReference>
<evidence type="ECO:0000313" key="2">
    <source>
        <dbReference type="Proteomes" id="UP001597286"/>
    </source>
</evidence>
<reference evidence="2" key="1">
    <citation type="journal article" date="2019" name="Int. J. Syst. Evol. Microbiol.">
        <title>The Global Catalogue of Microorganisms (GCM) 10K type strain sequencing project: providing services to taxonomists for standard genome sequencing and annotation.</title>
        <authorList>
            <consortium name="The Broad Institute Genomics Platform"/>
            <consortium name="The Broad Institute Genome Sequencing Center for Infectious Disease"/>
            <person name="Wu L."/>
            <person name="Ma J."/>
        </authorList>
    </citation>
    <scope>NUCLEOTIDE SEQUENCE [LARGE SCALE GENOMIC DNA]</scope>
    <source>
        <strain evidence="2">DT72</strain>
    </source>
</reference>
<evidence type="ECO:0000313" key="1">
    <source>
        <dbReference type="EMBL" id="MFD1813987.1"/>
    </source>
</evidence>
<gene>
    <name evidence="1" type="ORF">ACFSJG_17335</name>
</gene>
<name>A0ABW4P8E5_9NOCA</name>
<sequence>MTSSPGAVLAQPAWLAQRVADTARYWRLDDDRVAATLWWYSASSVVVTGIGDLLTTGTAPNTDLDEATVEIAPDGRLLDFRSAGRLRDVDDIADALRDTLAAIVDPLATLSGATPRALWAVASDSLANRCLNAGSAALASGLATRIGEPLPVPRFVDVGRDCTDADTSAPVPPGRRRVVRRSSCCLIYRSPVVAAPGDPDAAARAKCVSCPRQRPEVRAARLTAL</sequence>
<proteinExistence type="predicted"/>
<dbReference type="Proteomes" id="UP001597286">
    <property type="component" value="Unassembled WGS sequence"/>
</dbReference>
<dbReference type="RefSeq" id="WP_378486493.1">
    <property type="nucleotide sequence ID" value="NZ_JBHUFB010000013.1"/>
</dbReference>
<accession>A0ABW4P8E5</accession>
<organism evidence="1 2">
    <name type="scientific">Rhodococcus gannanensis</name>
    <dbReference type="NCBI Taxonomy" id="1960308"/>
    <lineage>
        <taxon>Bacteria</taxon>
        <taxon>Bacillati</taxon>
        <taxon>Actinomycetota</taxon>
        <taxon>Actinomycetes</taxon>
        <taxon>Mycobacteriales</taxon>
        <taxon>Nocardiaceae</taxon>
        <taxon>Rhodococcus</taxon>
    </lineage>
</organism>